<dbReference type="Proteomes" id="UP000500801">
    <property type="component" value="Chromosome"/>
</dbReference>
<accession>A0AAE6Z205</accession>
<name>A0AAE6Z205_9GAMM</name>
<protein>
    <submittedName>
        <fullName evidence="1">Uncharacterized protein</fullName>
    </submittedName>
</protein>
<dbReference type="AlphaFoldDB" id="A0AAE6Z205"/>
<reference evidence="1 2" key="1">
    <citation type="submission" date="2018-11" db="EMBL/GenBank/DDBJ databases">
        <title>Complete genome sequence of Dickeya zeae strain CE1 infecting Canna edulis Ker-Gawl. in China.</title>
        <authorList>
            <person name="Zhang J."/>
            <person name="Lin B."/>
            <person name="Shen H."/>
            <person name="Jiang S."/>
            <person name="Pu X."/>
            <person name="Sun D."/>
        </authorList>
    </citation>
    <scope>NUCLEOTIDE SEQUENCE [LARGE SCALE GENOMIC DNA]</scope>
    <source>
        <strain evidence="1 2">CE1</strain>
    </source>
</reference>
<gene>
    <name evidence="1" type="ORF">DWG24_18770</name>
</gene>
<evidence type="ECO:0000313" key="1">
    <source>
        <dbReference type="EMBL" id="QIZ52639.1"/>
    </source>
</evidence>
<proteinExistence type="predicted"/>
<dbReference type="EMBL" id="CP033622">
    <property type="protein sequence ID" value="QIZ52639.1"/>
    <property type="molecule type" value="Genomic_DNA"/>
</dbReference>
<organism evidence="1 2">
    <name type="scientific">Dickeya zeae</name>
    <dbReference type="NCBI Taxonomy" id="204042"/>
    <lineage>
        <taxon>Bacteria</taxon>
        <taxon>Pseudomonadati</taxon>
        <taxon>Pseudomonadota</taxon>
        <taxon>Gammaproteobacteria</taxon>
        <taxon>Enterobacterales</taxon>
        <taxon>Pectobacteriaceae</taxon>
        <taxon>Dickeya</taxon>
    </lineage>
</organism>
<evidence type="ECO:0000313" key="2">
    <source>
        <dbReference type="Proteomes" id="UP000500801"/>
    </source>
</evidence>
<sequence>MIYLALHTIDTAPETRKALLQRSGDNFGQIRHLAESPVLLSVYPYAHERFWCCSLNEQERAIV</sequence>